<name>A0A6C8GNQ4_SALET</name>
<proteinExistence type="predicted"/>
<reference evidence="1 2" key="1">
    <citation type="journal article" date="2011" name="BMC Genomics">
        <title>Genome sequencing reveals diversification of virulence factor content and possible host adaptation in distinct subpopulations of Salmonella enterica.</title>
        <authorList>
            <person name="den Bakker H.C."/>
            <person name="Moreno Switt A.I."/>
            <person name="Govoni G."/>
            <person name="Cummings C.A."/>
            <person name="Ranieri M.L."/>
            <person name="Degoricija L."/>
            <person name="Hoelzer K."/>
            <person name="Rodriguez-Rivera L.D."/>
            <person name="Brown S."/>
            <person name="Bolchacova E."/>
            <person name="Furtado M.R."/>
            <person name="Wiedmann M."/>
        </authorList>
    </citation>
    <scope>NUCLEOTIDE SEQUENCE [LARGE SCALE GENOMIC DNA]</scope>
    <source>
        <strain evidence="1 2">A4-669</strain>
    </source>
</reference>
<sequence length="38" mass="4234">MLSAKAEDDIIPNTIIDKPIFLDNMLSISCGKVMRIIN</sequence>
<organism evidence="1 2">
    <name type="scientific">Salmonella enterica subsp. enterica serovar Adelaide str. A4-669</name>
    <dbReference type="NCBI Taxonomy" id="913063"/>
    <lineage>
        <taxon>Bacteria</taxon>
        <taxon>Pseudomonadati</taxon>
        <taxon>Pseudomonadota</taxon>
        <taxon>Gammaproteobacteria</taxon>
        <taxon>Enterobacterales</taxon>
        <taxon>Enterobacteriaceae</taxon>
        <taxon>Salmonella</taxon>
    </lineage>
</organism>
<dbReference type="EMBL" id="AFCI01000788">
    <property type="protein sequence ID" value="EHC37004.1"/>
    <property type="molecule type" value="Genomic_DNA"/>
</dbReference>
<evidence type="ECO:0000313" key="1">
    <source>
        <dbReference type="EMBL" id="EHC37004.1"/>
    </source>
</evidence>
<accession>A0A6C8GNQ4</accession>
<gene>
    <name evidence="1" type="ORF">LTSEADE_2261</name>
</gene>
<protein>
    <submittedName>
        <fullName evidence="1">Uncharacterized protein</fullName>
    </submittedName>
</protein>
<dbReference type="Proteomes" id="UP000004906">
    <property type="component" value="Unassembled WGS sequence"/>
</dbReference>
<evidence type="ECO:0000313" key="2">
    <source>
        <dbReference type="Proteomes" id="UP000004906"/>
    </source>
</evidence>
<dbReference type="AlphaFoldDB" id="A0A6C8GNQ4"/>
<comment type="caution">
    <text evidence="1">The sequence shown here is derived from an EMBL/GenBank/DDBJ whole genome shotgun (WGS) entry which is preliminary data.</text>
</comment>